<feature type="region of interest" description="Disordered" evidence="2">
    <location>
        <begin position="340"/>
        <end position="362"/>
    </location>
</feature>
<dbReference type="VEuPathDB" id="FungiDB:EYZ11_006650"/>
<keyword evidence="4" id="KW-1185">Reference proteome</keyword>
<evidence type="ECO:0000256" key="1">
    <source>
        <dbReference type="SAM" id="Coils"/>
    </source>
</evidence>
<proteinExistence type="predicted"/>
<sequence length="362" mass="40131">MSLRHRGPTRSATYAEGSTVPNQRRNSTLSDSVSEARNSIRSSTDDLFFPRAAKQGDVDVPNEESHWHSAPLGLALLPAIAGVFFKNGSAVVTDVTLLVLAAIFLNWDWYRSAQAVRQPDRYYDASDNSPELDVDEPQSAPKPQGDSAAADSKLKPRTSDTACVAWKELQTHELAALVSCFVFPIIGTWLLHTIRSKLSRPSEGRIFDLSKRLEELEAHISEAAAERLSLESLAHNQSAGTYNDTQSFISQVTAEVRKGIQPEIDALTRAVRRYEKRTATTTYQTESKLQILETQVHQAISLAAAAQSTVNQRRRGLVPAIFDRAYAAALLPIHLFTEKRHKTGGRGPQNIREECLRKSKRS</sequence>
<dbReference type="Proteomes" id="UP000308092">
    <property type="component" value="Unassembled WGS sequence"/>
</dbReference>
<keyword evidence="1" id="KW-0175">Coiled coil</keyword>
<gene>
    <name evidence="3" type="ORF">EYZ11_006650</name>
</gene>
<accession>A0A4S3JHD7</accession>
<feature type="compositionally biased region" description="Polar residues" evidence="2">
    <location>
        <begin position="19"/>
        <end position="36"/>
    </location>
</feature>
<reference evidence="3 4" key="1">
    <citation type="submission" date="2019-03" db="EMBL/GenBank/DDBJ databases">
        <title>The genome sequence of a newly discovered highly antifungal drug resistant Aspergillus species, Aspergillus tanneri NIH 1004.</title>
        <authorList>
            <person name="Mounaud S."/>
            <person name="Singh I."/>
            <person name="Joardar V."/>
            <person name="Pakala S."/>
            <person name="Pakala S."/>
            <person name="Venepally P."/>
            <person name="Hoover J."/>
            <person name="Nierman W."/>
            <person name="Chung J."/>
            <person name="Losada L."/>
        </authorList>
    </citation>
    <scope>NUCLEOTIDE SEQUENCE [LARGE SCALE GENOMIC DNA]</scope>
    <source>
        <strain evidence="3 4">NIH1004</strain>
    </source>
</reference>
<feature type="coiled-coil region" evidence="1">
    <location>
        <begin position="206"/>
        <end position="233"/>
    </location>
</feature>
<feature type="compositionally biased region" description="Basic and acidic residues" evidence="2">
    <location>
        <begin position="351"/>
        <end position="362"/>
    </location>
</feature>
<dbReference type="EMBL" id="SOSA01000239">
    <property type="protein sequence ID" value="THC93868.1"/>
    <property type="molecule type" value="Genomic_DNA"/>
</dbReference>
<dbReference type="PANTHER" id="PTHR42032:SF1">
    <property type="entry name" value="YALI0E30679P"/>
    <property type="match status" value="1"/>
</dbReference>
<organism evidence="3 4">
    <name type="scientific">Aspergillus tanneri</name>
    <dbReference type="NCBI Taxonomy" id="1220188"/>
    <lineage>
        <taxon>Eukaryota</taxon>
        <taxon>Fungi</taxon>
        <taxon>Dikarya</taxon>
        <taxon>Ascomycota</taxon>
        <taxon>Pezizomycotina</taxon>
        <taxon>Eurotiomycetes</taxon>
        <taxon>Eurotiomycetidae</taxon>
        <taxon>Eurotiales</taxon>
        <taxon>Aspergillaceae</taxon>
        <taxon>Aspergillus</taxon>
        <taxon>Aspergillus subgen. Circumdati</taxon>
    </lineage>
</organism>
<evidence type="ECO:0000256" key="2">
    <source>
        <dbReference type="SAM" id="MobiDB-lite"/>
    </source>
</evidence>
<dbReference type="AlphaFoldDB" id="A0A4S3JHD7"/>
<dbReference type="STRING" id="1220188.A0A4S3JHD7"/>
<name>A0A4S3JHD7_9EURO</name>
<protein>
    <submittedName>
        <fullName evidence="3">Uncharacterized protein</fullName>
    </submittedName>
</protein>
<comment type="caution">
    <text evidence="3">The sequence shown here is derived from an EMBL/GenBank/DDBJ whole genome shotgun (WGS) entry which is preliminary data.</text>
</comment>
<evidence type="ECO:0000313" key="3">
    <source>
        <dbReference type="EMBL" id="THC93868.1"/>
    </source>
</evidence>
<evidence type="ECO:0000313" key="4">
    <source>
        <dbReference type="Proteomes" id="UP000308092"/>
    </source>
</evidence>
<dbReference type="PANTHER" id="PTHR42032">
    <property type="entry name" value="YALI0E30679P"/>
    <property type="match status" value="1"/>
</dbReference>
<feature type="region of interest" description="Disordered" evidence="2">
    <location>
        <begin position="1"/>
        <end position="36"/>
    </location>
</feature>
<feature type="region of interest" description="Disordered" evidence="2">
    <location>
        <begin position="121"/>
        <end position="154"/>
    </location>
</feature>